<reference evidence="5 6" key="1">
    <citation type="submission" date="2019-03" db="EMBL/GenBank/DDBJ databases">
        <title>Comparative genomic analyses of the sweetpotato soil rot pathogen, Streptomyces ipomoeae.</title>
        <authorList>
            <person name="Ruschel Soares N."/>
            <person name="Badger J.H."/>
            <person name="Huguet-Tapia J.C."/>
            <person name="Clark C.A."/>
            <person name="Pettis G.S."/>
        </authorList>
    </citation>
    <scope>NUCLEOTIDE SEQUENCE [LARGE SCALE GENOMIC DNA]</scope>
    <source>
        <strain evidence="5 6">88-35</strain>
    </source>
</reference>
<protein>
    <submittedName>
        <fullName evidence="5">MFS transporter</fullName>
    </submittedName>
</protein>
<dbReference type="GO" id="GO:0005886">
    <property type="term" value="C:plasma membrane"/>
    <property type="evidence" value="ECO:0007669"/>
    <property type="project" value="UniProtKB-SubCell"/>
</dbReference>
<evidence type="ECO:0000313" key="5">
    <source>
        <dbReference type="EMBL" id="TQE17827.1"/>
    </source>
</evidence>
<dbReference type="GeneID" id="301703345"/>
<sequence length="431" mass="43929">MTAPSLIRPAVRRVPANTFMLIAAWVVASLEGYDLAVYGVTVPALLGDPSLGIDKAEAGTIGSLVGIGMLVGAALAGALVHRTGPRRLLLAGTTVFTVGMAICTVAGGVPSFGAGRLVVGLGLGVVLPTINAFVADLSDPGRRSRNVALIMSGYAAGALLSPLLGTALLPDVSYRWLYVIGVVPVFLAVPLLLRLPESPFHLSRTGRVAEARAVEERLGLAPSQAAPTADPGRWLGLGSLLTGGLAVSTVLFWAMSFCGLLLVFGISTWLPSIMQAAGFSLGSALLQTAAMWLGVGVGAIVGGRIADALGPKRVVVAAFLVGTGSLIAMSTRPPTPVMFVLMFISGFGFIGSQILGNAFIVTRYPDAVRGNGLAWALSIGRFGAIVGPSLGAFVLSSGADIDWAFYAFAVPALIGAFAAGAVPRARAAVAV</sequence>
<dbReference type="GO" id="GO:0046943">
    <property type="term" value="F:carboxylic acid transmembrane transporter activity"/>
    <property type="evidence" value="ECO:0007669"/>
    <property type="project" value="TreeGrafter"/>
</dbReference>
<dbReference type="RefSeq" id="WP_141575880.1">
    <property type="nucleotide sequence ID" value="NZ_CP182305.1"/>
</dbReference>
<evidence type="ECO:0000256" key="1">
    <source>
        <dbReference type="ARBA" id="ARBA00004651"/>
    </source>
</evidence>
<dbReference type="EMBL" id="SPAZ01000334">
    <property type="protein sequence ID" value="TQE17827.1"/>
    <property type="molecule type" value="Genomic_DNA"/>
</dbReference>
<dbReference type="PROSITE" id="PS50850">
    <property type="entry name" value="MFS"/>
    <property type="match status" value="1"/>
</dbReference>
<dbReference type="Pfam" id="PF07690">
    <property type="entry name" value="MFS_1"/>
    <property type="match status" value="1"/>
</dbReference>
<gene>
    <name evidence="5" type="ORF">Sipo8835_41170</name>
</gene>
<organism evidence="5 6">
    <name type="scientific">Streptomyces ipomoeae</name>
    <dbReference type="NCBI Taxonomy" id="103232"/>
    <lineage>
        <taxon>Bacteria</taxon>
        <taxon>Bacillati</taxon>
        <taxon>Actinomycetota</taxon>
        <taxon>Actinomycetes</taxon>
        <taxon>Kitasatosporales</taxon>
        <taxon>Streptomycetaceae</taxon>
        <taxon>Streptomyces</taxon>
    </lineage>
</organism>
<keyword evidence="4" id="KW-0472">Membrane</keyword>
<keyword evidence="2" id="KW-0812">Transmembrane</keyword>
<dbReference type="PANTHER" id="PTHR23508">
    <property type="entry name" value="CARBOXYLIC ACID TRANSPORTER PROTEIN HOMOLOG"/>
    <property type="match status" value="1"/>
</dbReference>
<dbReference type="Gene3D" id="1.20.1250.20">
    <property type="entry name" value="MFS general substrate transporter like domains"/>
    <property type="match status" value="2"/>
</dbReference>
<dbReference type="Proteomes" id="UP000318720">
    <property type="component" value="Unassembled WGS sequence"/>
</dbReference>
<evidence type="ECO:0000313" key="6">
    <source>
        <dbReference type="Proteomes" id="UP000318720"/>
    </source>
</evidence>
<proteinExistence type="predicted"/>
<keyword evidence="3" id="KW-1133">Transmembrane helix</keyword>
<comment type="subcellular location">
    <subcellularLocation>
        <location evidence="1">Cell membrane</location>
        <topology evidence="1">Multi-pass membrane protein</topology>
    </subcellularLocation>
</comment>
<evidence type="ECO:0000256" key="4">
    <source>
        <dbReference type="ARBA" id="ARBA00023136"/>
    </source>
</evidence>
<accession>A0A540NTS9</accession>
<name>A0A540NTS9_9ACTN</name>
<dbReference type="AlphaFoldDB" id="A0A540NTS9"/>
<dbReference type="InterPro" id="IPR036259">
    <property type="entry name" value="MFS_trans_sf"/>
</dbReference>
<dbReference type="PANTHER" id="PTHR23508:SF10">
    <property type="entry name" value="CARBOXYLIC ACID TRANSPORTER PROTEIN HOMOLOG"/>
    <property type="match status" value="1"/>
</dbReference>
<dbReference type="InterPro" id="IPR011701">
    <property type="entry name" value="MFS"/>
</dbReference>
<comment type="caution">
    <text evidence="5">The sequence shown here is derived from an EMBL/GenBank/DDBJ whole genome shotgun (WGS) entry which is preliminary data.</text>
</comment>
<dbReference type="SUPFAM" id="SSF103473">
    <property type="entry name" value="MFS general substrate transporter"/>
    <property type="match status" value="1"/>
</dbReference>
<evidence type="ECO:0000256" key="3">
    <source>
        <dbReference type="ARBA" id="ARBA00022989"/>
    </source>
</evidence>
<evidence type="ECO:0000256" key="2">
    <source>
        <dbReference type="ARBA" id="ARBA00022692"/>
    </source>
</evidence>
<dbReference type="InterPro" id="IPR020846">
    <property type="entry name" value="MFS_dom"/>
</dbReference>